<organism evidence="1 2">
    <name type="scientific">Synechococcus phage S-SZBM1</name>
    <dbReference type="NCBI Taxonomy" id="2926475"/>
    <lineage>
        <taxon>Viruses</taxon>
        <taxon>Duplodnaviria</taxon>
        <taxon>Heunggongvirae</taxon>
        <taxon>Uroviricota</taxon>
        <taxon>Caudoviricetes</taxon>
        <taxon>Pantevenvirales</taxon>
        <taxon>Kyanoviridae</taxon>
        <taxon>Shenzhenivirus</taxon>
        <taxon>Shenzhenivirus sszbm1</taxon>
    </lineage>
</organism>
<gene>
    <name evidence="1" type="ORF">SSZBM1_15</name>
</gene>
<dbReference type="EMBL" id="OL473597">
    <property type="protein sequence ID" value="UNH61132.1"/>
    <property type="molecule type" value="Genomic_DNA"/>
</dbReference>
<accession>A0AC61TSC2</accession>
<evidence type="ECO:0000313" key="1">
    <source>
        <dbReference type="EMBL" id="UNH61132.1"/>
    </source>
</evidence>
<dbReference type="Proteomes" id="UP000829362">
    <property type="component" value="Segment"/>
</dbReference>
<reference evidence="1" key="1">
    <citation type="submission" date="2021-11" db="EMBL/GenBank/DDBJ databases">
        <authorList>
            <person name="Rong C."/>
            <person name="Yang Y."/>
            <person name="Li S."/>
            <person name="Zhou K."/>
            <person name="Xu Y."/>
            <person name="Zhang R."/>
            <person name="Zhang Y."/>
        </authorList>
    </citation>
    <scope>NUCLEOTIDE SEQUENCE</scope>
</reference>
<proteinExistence type="predicted"/>
<sequence length="87" mass="9986">MTYTPAFSITGKRIMKDTESARFFVSLAEDERFQSAIEGLYDFVVETNADADMAYDWVCDQCDIQTFVADTYAWDIFFDVYSQASAE</sequence>
<keyword evidence="2" id="KW-1185">Reference proteome</keyword>
<evidence type="ECO:0000313" key="2">
    <source>
        <dbReference type="Proteomes" id="UP000829362"/>
    </source>
</evidence>
<protein>
    <submittedName>
        <fullName evidence="1">Uncharacterized protein</fullName>
    </submittedName>
</protein>
<name>A0AC61TSC2_9CAUD</name>